<feature type="binding site" evidence="12">
    <location>
        <position position="261"/>
    </location>
    <ligand>
        <name>Fe cation</name>
        <dbReference type="ChEBI" id="CHEBI:24875"/>
        <label>1</label>
    </ligand>
</feature>
<keyword evidence="6 13" id="KW-0963">Cytoplasm</keyword>
<name>A0A9W4NS71_9EURO</name>
<dbReference type="EC" id="1.13.99.1" evidence="4 13"/>
<feature type="binding site" evidence="12">
    <location>
        <position position="190"/>
    </location>
    <ligand>
        <name>Fe cation</name>
        <dbReference type="ChEBI" id="CHEBI:24875"/>
        <label>1</label>
    </ligand>
</feature>
<keyword evidence="15" id="KW-1185">Reference proteome</keyword>
<evidence type="ECO:0000256" key="6">
    <source>
        <dbReference type="ARBA" id="ARBA00022490"/>
    </source>
</evidence>
<dbReference type="SUPFAM" id="SSF109604">
    <property type="entry name" value="HD-domain/PDEase-like"/>
    <property type="match status" value="1"/>
</dbReference>
<comment type="cofactor">
    <cofactor evidence="12 13">
        <name>Fe cation</name>
        <dbReference type="ChEBI" id="CHEBI:24875"/>
    </cofactor>
    <text evidence="12 13">Binds 2 iron ions per subunit.</text>
</comment>
<comment type="catalytic activity">
    <reaction evidence="11 13">
        <text>myo-inositol + O2 = D-glucuronate + H2O + H(+)</text>
        <dbReference type="Rhea" id="RHEA:23696"/>
        <dbReference type="ChEBI" id="CHEBI:15377"/>
        <dbReference type="ChEBI" id="CHEBI:15378"/>
        <dbReference type="ChEBI" id="CHEBI:15379"/>
        <dbReference type="ChEBI" id="CHEBI:17268"/>
        <dbReference type="ChEBI" id="CHEBI:58720"/>
        <dbReference type="EC" id="1.13.99.1"/>
    </reaction>
</comment>
<evidence type="ECO:0000256" key="4">
    <source>
        <dbReference type="ARBA" id="ARBA00011919"/>
    </source>
</evidence>
<dbReference type="EMBL" id="CAJVPG010000410">
    <property type="protein sequence ID" value="CAG8402920.1"/>
    <property type="molecule type" value="Genomic_DNA"/>
</dbReference>
<evidence type="ECO:0000313" key="15">
    <source>
        <dbReference type="Proteomes" id="UP001152649"/>
    </source>
</evidence>
<gene>
    <name evidence="14" type="ORF">PSALAMII_LOCUS7973</name>
</gene>
<organism evidence="14 15">
    <name type="scientific">Penicillium salamii</name>
    <dbReference type="NCBI Taxonomy" id="1612424"/>
    <lineage>
        <taxon>Eukaryota</taxon>
        <taxon>Fungi</taxon>
        <taxon>Dikarya</taxon>
        <taxon>Ascomycota</taxon>
        <taxon>Pezizomycotina</taxon>
        <taxon>Eurotiomycetes</taxon>
        <taxon>Eurotiomycetidae</taxon>
        <taxon>Eurotiales</taxon>
        <taxon>Aspergillaceae</taxon>
        <taxon>Penicillium</taxon>
    </lineage>
</organism>
<evidence type="ECO:0000313" key="14">
    <source>
        <dbReference type="EMBL" id="CAG8402920.1"/>
    </source>
</evidence>
<feature type="binding site" evidence="12">
    <location>
        <position position="165"/>
    </location>
    <ligand>
        <name>Fe cation</name>
        <dbReference type="ChEBI" id="CHEBI:24875"/>
        <label>1</label>
    </ligand>
</feature>
<dbReference type="AlphaFoldDB" id="A0A9W4NS71"/>
<dbReference type="Pfam" id="PF05153">
    <property type="entry name" value="MIOX"/>
    <property type="match status" value="1"/>
</dbReference>
<evidence type="ECO:0000256" key="9">
    <source>
        <dbReference type="ARBA" id="ARBA00023004"/>
    </source>
</evidence>
<comment type="similarity">
    <text evidence="3 13">Belongs to the myo-inositol oxygenase family.</text>
</comment>
<evidence type="ECO:0000256" key="1">
    <source>
        <dbReference type="ARBA" id="ARBA00004496"/>
    </source>
</evidence>
<dbReference type="Proteomes" id="UP001152649">
    <property type="component" value="Unassembled WGS sequence"/>
</dbReference>
<evidence type="ECO:0000256" key="7">
    <source>
        <dbReference type="ARBA" id="ARBA00022723"/>
    </source>
</evidence>
<dbReference type="GO" id="GO:0019310">
    <property type="term" value="P:inositol catabolic process"/>
    <property type="evidence" value="ECO:0007669"/>
    <property type="project" value="UniProtKB-UniRule"/>
</dbReference>
<protein>
    <recommendedName>
        <fullName evidence="5 13">Inositol oxygenase</fullName>
        <ecNumber evidence="4 13">1.13.99.1</ecNumber>
    </recommendedName>
    <alternativeName>
        <fullName evidence="10 13">Myo-inositol oxygenase</fullName>
    </alternativeName>
</protein>
<keyword evidence="8 13" id="KW-0560">Oxidoreductase</keyword>
<dbReference type="PANTHER" id="PTHR12588:SF0">
    <property type="entry name" value="INOSITOL OXYGENASE"/>
    <property type="match status" value="1"/>
</dbReference>
<feature type="binding site" evidence="12">
    <location>
        <position position="286"/>
    </location>
    <ligand>
        <name>Fe cation</name>
        <dbReference type="ChEBI" id="CHEBI:24875"/>
        <label>1</label>
    </ligand>
</feature>
<dbReference type="OrthoDB" id="5151075at2759"/>
<proteinExistence type="inferred from homology"/>
<evidence type="ECO:0000256" key="2">
    <source>
        <dbReference type="ARBA" id="ARBA00005167"/>
    </source>
</evidence>
<evidence type="ECO:0000256" key="12">
    <source>
        <dbReference type="PIRSR" id="PIRSR607828-2"/>
    </source>
</evidence>
<reference evidence="14" key="1">
    <citation type="submission" date="2021-07" db="EMBL/GenBank/DDBJ databases">
        <authorList>
            <person name="Branca A.L. A."/>
        </authorList>
    </citation>
    <scope>NUCLEOTIDE SEQUENCE</scope>
</reference>
<dbReference type="GO" id="GO:0005506">
    <property type="term" value="F:iron ion binding"/>
    <property type="evidence" value="ECO:0007669"/>
    <property type="project" value="InterPro"/>
</dbReference>
<evidence type="ECO:0000256" key="8">
    <source>
        <dbReference type="ARBA" id="ARBA00023002"/>
    </source>
</evidence>
<dbReference type="InterPro" id="IPR007828">
    <property type="entry name" value="Inositol_oxygenase"/>
</dbReference>
<evidence type="ECO:0000256" key="3">
    <source>
        <dbReference type="ARBA" id="ARBA00005286"/>
    </source>
</evidence>
<dbReference type="Gene3D" id="1.10.3210.10">
    <property type="entry name" value="Hypothetical protein af1432"/>
    <property type="match status" value="1"/>
</dbReference>
<comment type="pathway">
    <text evidence="2 13">Polyol metabolism; myo-inositol degradation into D-glucuronate; D-glucuronate from myo-inositol: step 1/1.</text>
</comment>
<evidence type="ECO:0000256" key="10">
    <source>
        <dbReference type="ARBA" id="ARBA00029668"/>
    </source>
</evidence>
<accession>A0A9W4NS71</accession>
<evidence type="ECO:0000256" key="5">
    <source>
        <dbReference type="ARBA" id="ARBA00019269"/>
    </source>
</evidence>
<dbReference type="GO" id="GO:0050113">
    <property type="term" value="F:inositol oxygenase activity"/>
    <property type="evidence" value="ECO:0007669"/>
    <property type="project" value="UniProtKB-UniRule"/>
</dbReference>
<keyword evidence="9 12" id="KW-0408">Iron</keyword>
<keyword evidence="7 12" id="KW-0479">Metal-binding</keyword>
<comment type="caution">
    <text evidence="14">The sequence shown here is derived from an EMBL/GenBank/DDBJ whole genome shotgun (WGS) entry which is preliminary data.</text>
</comment>
<comment type="subcellular location">
    <subcellularLocation>
        <location evidence="1 13">Cytoplasm</location>
    </subcellularLocation>
</comment>
<feature type="binding site" evidence="12">
    <location>
        <position position="189"/>
    </location>
    <ligand>
        <name>Fe cation</name>
        <dbReference type="ChEBI" id="CHEBI:24875"/>
        <label>1</label>
    </ligand>
</feature>
<dbReference type="GO" id="GO:0005737">
    <property type="term" value="C:cytoplasm"/>
    <property type="evidence" value="ECO:0007669"/>
    <property type="project" value="UniProtKB-SubCell"/>
</dbReference>
<sequence length="352" mass="40688">MFQAIKLDGLLEGKHTTNRINITSSTLLLAKLKPQTQKPIQPSQRAKMAVAIQSTPISLEAMSDNIDAVNIHKTDLKQDKGLYEESEFDKAKDKQGFRQFEDACDQVKNFYAQQHTLQTVAYNLKARNDFKNKTRAHMTVWEAMEKLNTFIDECDPDTSESQMTHLLQSAEAIRNEGKPRWMQLVGLIHDLGKLLFFFGAKGQWDVVGDTFAVGCAFDDRIIFGNKSFKDNEDYNNEVYSSKYGIYSPGCGLENVMICWGHDEYLYHIVKDQSTIPEEGLAMIRYHSFYPWHREGAYREFMNEHDHKMLEAVKALNPYDLYSKSDELPDPEKLKPYYTELIDEFFPTKVIRC</sequence>
<evidence type="ECO:0000256" key="13">
    <source>
        <dbReference type="RuleBase" id="RU367039"/>
    </source>
</evidence>
<feature type="binding site" evidence="12">
    <location>
        <position position="319"/>
    </location>
    <ligand>
        <name>Fe cation</name>
        <dbReference type="ChEBI" id="CHEBI:24875"/>
        <label>1</label>
    </ligand>
</feature>
<dbReference type="PANTHER" id="PTHR12588">
    <property type="entry name" value="MYOINOSITOL OXYGENASE"/>
    <property type="match status" value="1"/>
</dbReference>
<evidence type="ECO:0000256" key="11">
    <source>
        <dbReference type="ARBA" id="ARBA00048271"/>
    </source>
</evidence>